<proteinExistence type="predicted"/>
<evidence type="ECO:0000313" key="1">
    <source>
        <dbReference type="EMBL" id="DAE26611.1"/>
    </source>
</evidence>
<organism evidence="1">
    <name type="scientific">Ackermannviridae sp. ctaCq7</name>
    <dbReference type="NCBI Taxonomy" id="2827294"/>
    <lineage>
        <taxon>Viruses</taxon>
        <taxon>Duplodnaviria</taxon>
        <taxon>Heunggongvirae</taxon>
        <taxon>Uroviricota</taxon>
        <taxon>Caudoviricetes</taxon>
        <taxon>Pantevenvirales</taxon>
        <taxon>Ackermannviridae</taxon>
    </lineage>
</organism>
<protein>
    <submittedName>
        <fullName evidence="1">Uncharacterized protein</fullName>
    </submittedName>
</protein>
<reference evidence="1" key="1">
    <citation type="journal article" date="2021" name="Proc. Natl. Acad. Sci. U.S.A.">
        <title>A Catalog of Tens of Thousands of Viruses from Human Metagenomes Reveals Hidden Associations with Chronic Diseases.</title>
        <authorList>
            <person name="Tisza M.J."/>
            <person name="Buck C.B."/>
        </authorList>
    </citation>
    <scope>NUCLEOTIDE SEQUENCE</scope>
    <source>
        <strain evidence="1">CtaCq7</strain>
    </source>
</reference>
<dbReference type="EMBL" id="BK015821">
    <property type="protein sequence ID" value="DAE26611.1"/>
    <property type="molecule type" value="Genomic_DNA"/>
</dbReference>
<sequence>MSVTITYSLFLIKNNKNAEILTLFIPSNISIEGNRYQRFVDVKLNILDDVNNSTLGIYYLVIISGAGNFQQRGMTPILEIDFNKENKLNYIEKLFNSNINFLIKNEISSLKNSKFFDIYSQQVWKELSNEVILKNKLSKLNLDMFSELFINKILDSLWVFDCKLTENIYNQFNIPIIPKNIYEKITESKYYVIENKIKTKSFNENSIQDYYIGYDSNFPEYLYVYSLKNLEEDIEYTLNNSILGNINYKYESHQGDSNIEQFKILHTNITSDLYTKLKNISLVGNDISINGKNYKIQAMNMCDNVLSKFYIRTQGINKDINKIVFGLDLDIQNLFSIHSVTEFSYSFDNINYIKLNSK</sequence>
<name>A0A8S5R661_9CAUD</name>
<accession>A0A8S5R661</accession>